<dbReference type="Proteomes" id="UP001363010">
    <property type="component" value="Unassembled WGS sequence"/>
</dbReference>
<feature type="domain" description="N-acetyltransferase" evidence="1">
    <location>
        <begin position="10"/>
        <end position="170"/>
    </location>
</feature>
<dbReference type="SUPFAM" id="SSF55729">
    <property type="entry name" value="Acyl-CoA N-acyltransferases (Nat)"/>
    <property type="match status" value="1"/>
</dbReference>
<dbReference type="RefSeq" id="WP_340364587.1">
    <property type="nucleotide sequence ID" value="NZ_JBBKZV010000008.1"/>
</dbReference>
<organism evidence="2 3">
    <name type="scientific">Variovorax humicola</name>
    <dbReference type="NCBI Taxonomy" id="1769758"/>
    <lineage>
        <taxon>Bacteria</taxon>
        <taxon>Pseudomonadati</taxon>
        <taxon>Pseudomonadota</taxon>
        <taxon>Betaproteobacteria</taxon>
        <taxon>Burkholderiales</taxon>
        <taxon>Comamonadaceae</taxon>
        <taxon>Variovorax</taxon>
    </lineage>
</organism>
<reference evidence="2 3" key="1">
    <citation type="submission" date="2024-03" db="EMBL/GenBank/DDBJ databases">
        <title>Novel species of the genus Variovorax.</title>
        <authorList>
            <person name="Liu Q."/>
            <person name="Xin Y.-H."/>
        </authorList>
    </citation>
    <scope>NUCLEOTIDE SEQUENCE [LARGE SCALE GENOMIC DNA]</scope>
    <source>
        <strain evidence="2 3">KACC 18501</strain>
    </source>
</reference>
<sequence length="188" mass="21555">MPIEIITERLLLRMWKSSDRDPYAALNADPVVMRFFPGLQSREGSDRDIDRWGAEINERGWSNWAAETRATGQFIGFIGLSIPRRSLSFMPCVELGYRLAQEHWGKGYATEGAKAAVRVGFEQLGFEEIVSFTPVINIPSRRVMERVGMTNANEDFNYPNPALTEGSELKRHCLYRISRERWLRIKAA</sequence>
<evidence type="ECO:0000313" key="3">
    <source>
        <dbReference type="Proteomes" id="UP001363010"/>
    </source>
</evidence>
<evidence type="ECO:0000259" key="1">
    <source>
        <dbReference type="PROSITE" id="PS51186"/>
    </source>
</evidence>
<dbReference type="PROSITE" id="PS51186">
    <property type="entry name" value="GNAT"/>
    <property type="match status" value="1"/>
</dbReference>
<protein>
    <submittedName>
        <fullName evidence="2">GNAT family N-acetyltransferase</fullName>
    </submittedName>
</protein>
<dbReference type="EMBL" id="JBBKZV010000008">
    <property type="protein sequence ID" value="MEJ8823559.1"/>
    <property type="molecule type" value="Genomic_DNA"/>
</dbReference>
<dbReference type="InterPro" id="IPR051531">
    <property type="entry name" value="N-acetyltransferase"/>
</dbReference>
<evidence type="ECO:0000313" key="2">
    <source>
        <dbReference type="EMBL" id="MEJ8823559.1"/>
    </source>
</evidence>
<dbReference type="InterPro" id="IPR016181">
    <property type="entry name" value="Acyl_CoA_acyltransferase"/>
</dbReference>
<name>A0ABU8W0H8_9BURK</name>
<comment type="caution">
    <text evidence="2">The sequence shown here is derived from an EMBL/GenBank/DDBJ whole genome shotgun (WGS) entry which is preliminary data.</text>
</comment>
<accession>A0ABU8W0H8</accession>
<keyword evidence="3" id="KW-1185">Reference proteome</keyword>
<proteinExistence type="predicted"/>
<dbReference type="PANTHER" id="PTHR43792">
    <property type="entry name" value="GNAT FAMILY, PUTATIVE (AFU_ORTHOLOGUE AFUA_3G00765)-RELATED-RELATED"/>
    <property type="match status" value="1"/>
</dbReference>
<dbReference type="Gene3D" id="3.40.630.30">
    <property type="match status" value="1"/>
</dbReference>
<dbReference type="InterPro" id="IPR000182">
    <property type="entry name" value="GNAT_dom"/>
</dbReference>
<dbReference type="Pfam" id="PF13302">
    <property type="entry name" value="Acetyltransf_3"/>
    <property type="match status" value="1"/>
</dbReference>
<gene>
    <name evidence="2" type="ORF">WKW80_16185</name>
</gene>
<dbReference type="PANTHER" id="PTHR43792:SF1">
    <property type="entry name" value="N-ACETYLTRANSFERASE DOMAIN-CONTAINING PROTEIN"/>
    <property type="match status" value="1"/>
</dbReference>